<feature type="transmembrane region" description="Helical" evidence="1">
    <location>
        <begin position="191"/>
        <end position="211"/>
    </location>
</feature>
<evidence type="ECO:0000313" key="5">
    <source>
        <dbReference type="Proteomes" id="UP000568158"/>
    </source>
</evidence>
<dbReference type="EMBL" id="CABFWN010000003">
    <property type="protein sequence ID" value="VUG18023.1"/>
    <property type="molecule type" value="Genomic_DNA"/>
</dbReference>
<dbReference type="PANTHER" id="PTHR28062:SF1">
    <property type="entry name" value="TRANSMEMBRANE PROTEIN"/>
    <property type="match status" value="1"/>
</dbReference>
<dbReference type="Proteomes" id="UP000568158">
    <property type="component" value="Unassembled WGS sequence"/>
</dbReference>
<dbReference type="GO" id="GO:1902600">
    <property type="term" value="P:proton transmembrane transport"/>
    <property type="evidence" value="ECO:0007669"/>
    <property type="project" value="TreeGrafter"/>
</dbReference>
<dbReference type="AlphaFoldDB" id="A0A7D9GZI5"/>
<evidence type="ECO:0000313" key="4">
    <source>
        <dbReference type="Proteomes" id="UP000478008"/>
    </source>
</evidence>
<evidence type="ECO:0000313" key="3">
    <source>
        <dbReference type="EMBL" id="VUG18023.1"/>
    </source>
</evidence>
<reference evidence="3 4" key="1">
    <citation type="submission" date="2019-07" db="EMBL/GenBank/DDBJ databases">
        <authorList>
            <person name="Friedrich A."/>
            <person name="Schacherer J."/>
        </authorList>
    </citation>
    <scope>NUCLEOTIDE SEQUENCE [LARGE SCALE GENOMIC DNA]</scope>
</reference>
<evidence type="ECO:0000256" key="1">
    <source>
        <dbReference type="SAM" id="Phobius"/>
    </source>
</evidence>
<dbReference type="GO" id="GO:0005743">
    <property type="term" value="C:mitochondrial inner membrane"/>
    <property type="evidence" value="ECO:0007669"/>
    <property type="project" value="TreeGrafter"/>
</dbReference>
<keyword evidence="4" id="KW-1185">Reference proteome</keyword>
<reference evidence="2 5" key="2">
    <citation type="journal article" date="2020" name="Appl. Microbiol. Biotechnol.">
        <title>Targeted gene deletion in Brettanomyces bruxellensis with an expression-free CRISPR-Cas9 system.</title>
        <authorList>
            <person name="Varela C."/>
            <person name="Bartel C."/>
            <person name="Onetto C."/>
            <person name="Borneman A."/>
        </authorList>
    </citation>
    <scope>NUCLEOTIDE SEQUENCE [LARGE SCALE GENOMIC DNA]</scope>
    <source>
        <strain evidence="2 5">AWRI1613</strain>
    </source>
</reference>
<gene>
    <name evidence="3" type="ORF">DEBR0S3_00474G</name>
    <name evidence="2" type="ORF">HII12_001130</name>
</gene>
<accession>A0A7D9GZI5</accession>
<name>A0A7D9GZI5_DEKBR</name>
<keyword evidence="1" id="KW-1133">Transmembrane helix</keyword>
<dbReference type="Proteomes" id="UP000478008">
    <property type="component" value="Unassembled WGS sequence"/>
</dbReference>
<dbReference type="EMBL" id="JABCYN010000012">
    <property type="protein sequence ID" value="KAF6014714.1"/>
    <property type="molecule type" value="Genomic_DNA"/>
</dbReference>
<proteinExistence type="predicted"/>
<organism evidence="3 4">
    <name type="scientific">Dekkera bruxellensis</name>
    <name type="common">Brettanomyces custersii</name>
    <dbReference type="NCBI Taxonomy" id="5007"/>
    <lineage>
        <taxon>Eukaryota</taxon>
        <taxon>Fungi</taxon>
        <taxon>Dikarya</taxon>
        <taxon>Ascomycota</taxon>
        <taxon>Saccharomycotina</taxon>
        <taxon>Pichiomycetes</taxon>
        <taxon>Pichiales</taxon>
        <taxon>Pichiaceae</taxon>
        <taxon>Brettanomyces</taxon>
    </lineage>
</organism>
<keyword evidence="1" id="KW-0472">Membrane</keyword>
<evidence type="ECO:0000313" key="2">
    <source>
        <dbReference type="EMBL" id="KAF6014714.1"/>
    </source>
</evidence>
<dbReference type="GO" id="GO:0006813">
    <property type="term" value="P:potassium ion transport"/>
    <property type="evidence" value="ECO:0007669"/>
    <property type="project" value="TreeGrafter"/>
</dbReference>
<dbReference type="InterPro" id="IPR018786">
    <property type="entry name" value="Mit_KHE1"/>
</dbReference>
<dbReference type="Pfam" id="PF10173">
    <property type="entry name" value="Mit_KHE1"/>
    <property type="match status" value="1"/>
</dbReference>
<protein>
    <submittedName>
        <fullName evidence="3">DEBR0S3_00474g1_1</fullName>
    </submittedName>
</protein>
<keyword evidence="1" id="KW-0812">Transmembrane</keyword>
<dbReference type="PANTHER" id="PTHR28062">
    <property type="entry name" value="K+-H+ EXCHANGE-LIKE PROTEIN"/>
    <property type="match status" value="1"/>
</dbReference>
<sequence>MLPCLLTKYAKGSLRPRFTYFASQQYSTKPITKKIWGPKYNYDDLDIYLMAIPITTKHSYIFSRYSEKALLGGKPSLEARIVNKFANLWNRMETSEKSMNKKIVKVLNKWLASIPWIETSLKSLPSKKNINRFTKAEDKPVSHHEIVRSNIKPDDLKSIPLFYPANLLSMDKIVRQISPDLELLYRRHKKLLLYDILLLPLTIPIILIPIVPNIPGFYLTYRAYCHWKVLLGISHLKYLLETGNHLVPKEIQMEDVYKATSDIQCKDNVKHCIKIGEEPESLVISEDIVPAICNSFGVPGLTGNILTAIRQERKRLKEGAPEFPWKDQLDK</sequence>